<evidence type="ECO:0000256" key="1">
    <source>
        <dbReference type="SAM" id="MobiDB-lite"/>
    </source>
</evidence>
<keyword evidence="2" id="KW-1133">Transmembrane helix</keyword>
<dbReference type="Proteomes" id="UP000305067">
    <property type="component" value="Unassembled WGS sequence"/>
</dbReference>
<evidence type="ECO:0000256" key="2">
    <source>
        <dbReference type="SAM" id="Phobius"/>
    </source>
</evidence>
<keyword evidence="2" id="KW-0812">Transmembrane</keyword>
<protein>
    <submittedName>
        <fullName evidence="3">Uncharacterized protein</fullName>
    </submittedName>
</protein>
<dbReference type="OrthoDB" id="2788977at2759"/>
<gene>
    <name evidence="3" type="ORF">BDV98DRAFT_648221</name>
</gene>
<keyword evidence="4" id="KW-1185">Reference proteome</keyword>
<accession>A0A5C3R310</accession>
<reference evidence="3 4" key="1">
    <citation type="journal article" date="2019" name="Nat. Ecol. Evol.">
        <title>Megaphylogeny resolves global patterns of mushroom evolution.</title>
        <authorList>
            <person name="Varga T."/>
            <person name="Krizsan K."/>
            <person name="Foldi C."/>
            <person name="Dima B."/>
            <person name="Sanchez-Garcia M."/>
            <person name="Sanchez-Ramirez S."/>
            <person name="Szollosi G.J."/>
            <person name="Szarkandi J.G."/>
            <person name="Papp V."/>
            <person name="Albert L."/>
            <person name="Andreopoulos W."/>
            <person name="Angelini C."/>
            <person name="Antonin V."/>
            <person name="Barry K.W."/>
            <person name="Bougher N.L."/>
            <person name="Buchanan P."/>
            <person name="Buyck B."/>
            <person name="Bense V."/>
            <person name="Catcheside P."/>
            <person name="Chovatia M."/>
            <person name="Cooper J."/>
            <person name="Damon W."/>
            <person name="Desjardin D."/>
            <person name="Finy P."/>
            <person name="Geml J."/>
            <person name="Haridas S."/>
            <person name="Hughes K."/>
            <person name="Justo A."/>
            <person name="Karasinski D."/>
            <person name="Kautmanova I."/>
            <person name="Kiss B."/>
            <person name="Kocsube S."/>
            <person name="Kotiranta H."/>
            <person name="LaButti K.M."/>
            <person name="Lechner B.E."/>
            <person name="Liimatainen K."/>
            <person name="Lipzen A."/>
            <person name="Lukacs Z."/>
            <person name="Mihaltcheva S."/>
            <person name="Morgado L.N."/>
            <person name="Niskanen T."/>
            <person name="Noordeloos M.E."/>
            <person name="Ohm R.A."/>
            <person name="Ortiz-Santana B."/>
            <person name="Ovrebo C."/>
            <person name="Racz N."/>
            <person name="Riley R."/>
            <person name="Savchenko A."/>
            <person name="Shiryaev A."/>
            <person name="Soop K."/>
            <person name="Spirin V."/>
            <person name="Szebenyi C."/>
            <person name="Tomsovsky M."/>
            <person name="Tulloss R.E."/>
            <person name="Uehling J."/>
            <person name="Grigoriev I.V."/>
            <person name="Vagvolgyi C."/>
            <person name="Papp T."/>
            <person name="Martin F.M."/>
            <person name="Miettinen O."/>
            <person name="Hibbett D.S."/>
            <person name="Nagy L.G."/>
        </authorList>
    </citation>
    <scope>NUCLEOTIDE SEQUENCE [LARGE SCALE GENOMIC DNA]</scope>
    <source>
        <strain evidence="3 4">CBS 309.79</strain>
    </source>
</reference>
<organism evidence="3 4">
    <name type="scientific">Pterulicium gracile</name>
    <dbReference type="NCBI Taxonomy" id="1884261"/>
    <lineage>
        <taxon>Eukaryota</taxon>
        <taxon>Fungi</taxon>
        <taxon>Dikarya</taxon>
        <taxon>Basidiomycota</taxon>
        <taxon>Agaricomycotina</taxon>
        <taxon>Agaricomycetes</taxon>
        <taxon>Agaricomycetidae</taxon>
        <taxon>Agaricales</taxon>
        <taxon>Pleurotineae</taxon>
        <taxon>Pterulaceae</taxon>
        <taxon>Pterulicium</taxon>
    </lineage>
</organism>
<name>A0A5C3R310_9AGAR</name>
<proteinExistence type="predicted"/>
<dbReference type="EMBL" id="ML178817">
    <property type="protein sequence ID" value="TFL05154.1"/>
    <property type="molecule type" value="Genomic_DNA"/>
</dbReference>
<keyword evidence="2" id="KW-0472">Membrane</keyword>
<feature type="region of interest" description="Disordered" evidence="1">
    <location>
        <begin position="1"/>
        <end position="28"/>
    </location>
</feature>
<dbReference type="AlphaFoldDB" id="A0A5C3R310"/>
<evidence type="ECO:0000313" key="3">
    <source>
        <dbReference type="EMBL" id="TFL05154.1"/>
    </source>
</evidence>
<sequence>MYDDLEMANVPRRLSPTSNDDQDDHTPSDIVLTHRIEAALKRVSSRALEYEYRMKALEVKLTENLGNFRAVEGLMQERISHVQRNSRRAEKALHSHVPSMSRDLELSMTTLEELELSLPHVRSQATDARRAYDSGRKKAQILVSDLTWLNTDFHVRWRRIIFNTEVPVSARHQTLMRTLFMITTSICLWLAWISLRGVYRAHRQRLVWGERLIS</sequence>
<feature type="transmembrane region" description="Helical" evidence="2">
    <location>
        <begin position="175"/>
        <end position="195"/>
    </location>
</feature>
<evidence type="ECO:0000313" key="4">
    <source>
        <dbReference type="Proteomes" id="UP000305067"/>
    </source>
</evidence>